<keyword evidence="5 16" id="KW-0597">Phosphoprotein</keyword>
<evidence type="ECO:0000256" key="13">
    <source>
        <dbReference type="ARBA" id="ARBA00022989"/>
    </source>
</evidence>
<comment type="function">
    <text evidence="16">Part of the high-affinity ATP-driven potassium transport (or Kdp) system, which catalyzes the hydrolysis of ATP coupled with the electrogenic transport of potassium into the cytoplasm. This subunit is responsible for energy coupling to the transport system and for the release of the potassium ions to the cytoplasm.</text>
</comment>
<dbReference type="AlphaFoldDB" id="A0A5S9R885"/>
<keyword evidence="19" id="KW-1185">Reference proteome</keyword>
<keyword evidence="14 16" id="KW-0406">Ion transport</keyword>
<proteinExistence type="inferred from homology"/>
<keyword evidence="2 16" id="KW-0813">Transport</keyword>
<dbReference type="Pfam" id="PF00702">
    <property type="entry name" value="Hydrolase"/>
    <property type="match status" value="1"/>
</dbReference>
<feature type="transmembrane region" description="Helical" evidence="16">
    <location>
        <begin position="640"/>
        <end position="660"/>
    </location>
</feature>
<dbReference type="EC" id="7.2.2.6" evidence="16"/>
<dbReference type="Gene3D" id="3.40.50.1000">
    <property type="entry name" value="HAD superfamily/HAD-like"/>
    <property type="match status" value="1"/>
</dbReference>
<dbReference type="SUPFAM" id="SSF81660">
    <property type="entry name" value="Metal cation-transporting ATPase, ATP-binding domain N"/>
    <property type="match status" value="1"/>
</dbReference>
<dbReference type="CDD" id="cd02078">
    <property type="entry name" value="P-type_ATPase_K"/>
    <property type="match status" value="1"/>
</dbReference>
<evidence type="ECO:0000256" key="7">
    <source>
        <dbReference type="ARBA" id="ARBA00022723"/>
    </source>
</evidence>
<dbReference type="FunFam" id="2.70.150.10:FF:000033">
    <property type="entry name" value="Potassium-transporting ATPase ATP-binding subunit"/>
    <property type="match status" value="1"/>
</dbReference>
<dbReference type="PROSITE" id="PS00154">
    <property type="entry name" value="ATPASE_E1_E2"/>
    <property type="match status" value="1"/>
</dbReference>
<dbReference type="NCBIfam" id="TIGR01494">
    <property type="entry name" value="ATPase_P-type"/>
    <property type="match status" value="2"/>
</dbReference>
<feature type="binding site" evidence="16">
    <location>
        <begin position="392"/>
        <end position="399"/>
    </location>
    <ligand>
        <name>ATP</name>
        <dbReference type="ChEBI" id="CHEBI:30616"/>
    </ligand>
</feature>
<dbReference type="FunFam" id="3.40.1110.10:FF:000007">
    <property type="entry name" value="Potassium-transporting ATPase ATP-binding subunit"/>
    <property type="match status" value="1"/>
</dbReference>
<feature type="transmembrane region" description="Helical" evidence="16">
    <location>
        <begin position="233"/>
        <end position="254"/>
    </location>
</feature>
<dbReference type="RefSeq" id="WP_159234383.1">
    <property type="nucleotide sequence ID" value="NZ_CACSIP010000045.1"/>
</dbReference>
<feature type="binding site" evidence="16">
    <location>
        <position position="414"/>
    </location>
    <ligand>
        <name>ATP</name>
        <dbReference type="ChEBI" id="CHEBI:30616"/>
    </ligand>
</feature>
<evidence type="ECO:0000256" key="10">
    <source>
        <dbReference type="ARBA" id="ARBA00022842"/>
    </source>
</evidence>
<feature type="transmembrane region" description="Helical" evidence="16">
    <location>
        <begin position="266"/>
        <end position="290"/>
    </location>
</feature>
<dbReference type="InterPro" id="IPR008250">
    <property type="entry name" value="ATPase_P-typ_transduc_dom_A_sf"/>
</dbReference>
<dbReference type="Gene3D" id="3.40.1110.10">
    <property type="entry name" value="Calcium-transporting ATPase, cytoplasmic domain N"/>
    <property type="match status" value="1"/>
</dbReference>
<keyword evidence="8 16" id="KW-0547">Nucleotide-binding</keyword>
<evidence type="ECO:0000256" key="16">
    <source>
        <dbReference type="HAMAP-Rule" id="MF_00285"/>
    </source>
</evidence>
<comment type="similarity">
    <text evidence="16">Belongs to the cation transport ATPase (P-type) (TC 3.A.3) family. Type IA subfamily.</text>
</comment>
<dbReference type="SUPFAM" id="SSF81653">
    <property type="entry name" value="Calcium ATPase, transduction domain A"/>
    <property type="match status" value="1"/>
</dbReference>
<dbReference type="Proteomes" id="UP000430146">
    <property type="component" value="Unassembled WGS sequence"/>
</dbReference>
<dbReference type="InterPro" id="IPR023214">
    <property type="entry name" value="HAD_sf"/>
</dbReference>
<dbReference type="GO" id="GO:0008556">
    <property type="term" value="F:P-type potassium transmembrane transporter activity"/>
    <property type="evidence" value="ECO:0007669"/>
    <property type="project" value="UniProtKB-UniRule"/>
</dbReference>
<reference evidence="18 19" key="1">
    <citation type="submission" date="2019-11" db="EMBL/GenBank/DDBJ databases">
        <authorList>
            <person name="Holert J."/>
        </authorList>
    </citation>
    <scope>NUCLEOTIDE SEQUENCE [LARGE SCALE GENOMIC DNA]</scope>
    <source>
        <strain evidence="18">BC8_1</strain>
    </source>
</reference>
<evidence type="ECO:0000256" key="3">
    <source>
        <dbReference type="ARBA" id="ARBA00022475"/>
    </source>
</evidence>
<keyword evidence="3 16" id="KW-1003">Cell membrane</keyword>
<feature type="transmembrane region" description="Helical" evidence="16">
    <location>
        <begin position="611"/>
        <end position="634"/>
    </location>
</feature>
<keyword evidence="7 16" id="KW-0479">Metal-binding</keyword>
<sequence length="706" mass="74516">MKTLTPPVSSENAQAPQMRLATRSLFDPAIMRSALIDSARKLDPRVQARNPVMFVVLVGSAVTTVVFLRDLISVSAQQNVFNGLVTAFLWFTVLFANFAEAMAEGRGKAQAATLRKVRSDTMANRRTASGDLESVPSSQLDIGDVVEVSAGDTIPSDGEIIDGIATVDESAITGESAPVIRESGGDRSAVTGGTVVLSDHIVVRISARQGDTFLDRMIALVEGAARQKTPNEIALNILLAGLTIIFLLAVVTLQPFAMYSGEGQQLIVLVALLVCLIPTTIGALLSAIGIAGMDRLVQHNVLATSGRAVEAAGDVNTLLLDKTGTITLGNRQATEFVPVRGVDERQVADAAQLASLADQTPEGRSIVVLAKKQFDLRARDEGVMPHATFVPFTAETRMSGVDLAETGGRRQIRKGAASAVMKWVRDNGGHPTEDVGAVVDGISSGGGTPLVVAELAEGGVARAIGVVHLKDIVKEGMRERFDEMRRMSIRTVMITGDNPATAKAIAEEAGVDDFLAEATPEDKLALIKREQQGGRLVAMTGDGTNDAPALAQADVGVAMNTGTQAAREAGNMVDLDSDPTKLIEVVEIGKQLLITRGALTTFSIANDVAKYFAIIPAMFAGLFPVLDTLNIMGLHSPRSAILSAVIFNALVIVVLIPLALRGVRFRAETASALLRRNLAIYGVGGLIVPFIGIKLIDLLIVFLGVS</sequence>
<dbReference type="SFLD" id="SFLDF00027">
    <property type="entry name" value="p-type_atpase"/>
    <property type="match status" value="1"/>
</dbReference>
<feature type="binding site" evidence="16">
    <location>
        <position position="362"/>
    </location>
    <ligand>
        <name>ATP</name>
        <dbReference type="ChEBI" id="CHEBI:30616"/>
    </ligand>
</feature>
<dbReference type="InterPro" id="IPR023298">
    <property type="entry name" value="ATPase_P-typ_TM_dom_sf"/>
</dbReference>
<dbReference type="InterPro" id="IPR018303">
    <property type="entry name" value="ATPase_P-typ_P_site"/>
</dbReference>
<keyword evidence="10 16" id="KW-0460">Magnesium</keyword>
<evidence type="ECO:0000256" key="6">
    <source>
        <dbReference type="ARBA" id="ARBA00022692"/>
    </source>
</evidence>
<dbReference type="Gene3D" id="2.70.150.10">
    <property type="entry name" value="Calcium-transporting ATPase, cytoplasmic transduction domain A"/>
    <property type="match status" value="1"/>
</dbReference>
<evidence type="ECO:0000256" key="5">
    <source>
        <dbReference type="ARBA" id="ARBA00022553"/>
    </source>
</evidence>
<keyword evidence="12 16" id="KW-1278">Translocase</keyword>
<feature type="binding site" evidence="16">
    <location>
        <position position="546"/>
    </location>
    <ligand>
        <name>Mg(2+)</name>
        <dbReference type="ChEBI" id="CHEBI:18420"/>
    </ligand>
</feature>
<dbReference type="InterPro" id="IPR059000">
    <property type="entry name" value="ATPase_P-type_domA"/>
</dbReference>
<dbReference type="SFLD" id="SFLDG00002">
    <property type="entry name" value="C1.7:_P-type_atpase_like"/>
    <property type="match status" value="1"/>
</dbReference>
<dbReference type="Pfam" id="PF00122">
    <property type="entry name" value="E1-E2_ATPase"/>
    <property type="match status" value="1"/>
</dbReference>
<name>A0A5S9R885_MYCVN</name>
<feature type="domain" description="P-type ATPase A" evidence="17">
    <location>
        <begin position="123"/>
        <end position="222"/>
    </location>
</feature>
<feature type="transmembrane region" description="Helical" evidence="16">
    <location>
        <begin position="50"/>
        <end position="68"/>
    </location>
</feature>
<dbReference type="NCBIfam" id="TIGR01497">
    <property type="entry name" value="kdpB"/>
    <property type="match status" value="1"/>
</dbReference>
<dbReference type="EMBL" id="CACSIP010000045">
    <property type="protein sequence ID" value="CAA0132239.1"/>
    <property type="molecule type" value="Genomic_DNA"/>
</dbReference>
<dbReference type="SUPFAM" id="SSF56784">
    <property type="entry name" value="HAD-like"/>
    <property type="match status" value="1"/>
</dbReference>
<feature type="active site" description="4-aspartylphosphate intermediate" evidence="16">
    <location>
        <position position="321"/>
    </location>
</feature>
<evidence type="ECO:0000256" key="9">
    <source>
        <dbReference type="ARBA" id="ARBA00022840"/>
    </source>
</evidence>
<evidence type="ECO:0000256" key="1">
    <source>
        <dbReference type="ARBA" id="ARBA00004651"/>
    </source>
</evidence>
<dbReference type="InterPro" id="IPR001757">
    <property type="entry name" value="P_typ_ATPase"/>
</dbReference>
<accession>A0A5S9R885</accession>
<dbReference type="SFLD" id="SFLDS00003">
    <property type="entry name" value="Haloacid_Dehalogenase"/>
    <property type="match status" value="1"/>
</dbReference>
<dbReference type="GO" id="GO:0016887">
    <property type="term" value="F:ATP hydrolysis activity"/>
    <property type="evidence" value="ECO:0007669"/>
    <property type="project" value="InterPro"/>
</dbReference>
<evidence type="ECO:0000256" key="15">
    <source>
        <dbReference type="ARBA" id="ARBA00023136"/>
    </source>
</evidence>
<dbReference type="InterPro" id="IPR023299">
    <property type="entry name" value="ATPase_P-typ_cyto_dom_N"/>
</dbReference>
<comment type="catalytic activity">
    <reaction evidence="16">
        <text>K(+)(out) + ATP + H2O = K(+)(in) + ADP + phosphate + H(+)</text>
        <dbReference type="Rhea" id="RHEA:16777"/>
        <dbReference type="ChEBI" id="CHEBI:15377"/>
        <dbReference type="ChEBI" id="CHEBI:15378"/>
        <dbReference type="ChEBI" id="CHEBI:29103"/>
        <dbReference type="ChEBI" id="CHEBI:30616"/>
        <dbReference type="ChEBI" id="CHEBI:43474"/>
        <dbReference type="ChEBI" id="CHEBI:456216"/>
        <dbReference type="EC" id="7.2.2.6"/>
    </reaction>
</comment>
<dbReference type="InterPro" id="IPR006391">
    <property type="entry name" value="P-type_ATPase_bsu_IA"/>
</dbReference>
<evidence type="ECO:0000256" key="12">
    <source>
        <dbReference type="ARBA" id="ARBA00022967"/>
    </source>
</evidence>
<dbReference type="SUPFAM" id="SSF81665">
    <property type="entry name" value="Calcium ATPase, transmembrane domain M"/>
    <property type="match status" value="1"/>
</dbReference>
<feature type="transmembrane region" description="Helical" evidence="16">
    <location>
        <begin position="80"/>
        <end position="99"/>
    </location>
</feature>
<keyword evidence="13 16" id="KW-1133">Transmembrane helix</keyword>
<evidence type="ECO:0000256" key="2">
    <source>
        <dbReference type="ARBA" id="ARBA00022448"/>
    </source>
</evidence>
<dbReference type="PANTHER" id="PTHR43743:SF1">
    <property type="entry name" value="POTASSIUM-TRANSPORTING ATPASE ATP-BINDING SUBUNIT"/>
    <property type="match status" value="1"/>
</dbReference>
<feature type="binding site" evidence="16">
    <location>
        <position position="542"/>
    </location>
    <ligand>
        <name>Mg(2+)</name>
        <dbReference type="ChEBI" id="CHEBI:18420"/>
    </ligand>
</feature>
<dbReference type="PANTHER" id="PTHR43743">
    <property type="entry name" value="POTASSIUM-TRANSPORTING ATPASE ATP-BINDING SUBUNIT"/>
    <property type="match status" value="1"/>
</dbReference>
<keyword evidence="4 16" id="KW-0633">Potassium transport</keyword>
<evidence type="ECO:0000313" key="18">
    <source>
        <dbReference type="EMBL" id="CAA0132239.1"/>
    </source>
</evidence>
<dbReference type="PRINTS" id="PR00119">
    <property type="entry name" value="CATATPASE"/>
</dbReference>
<dbReference type="OrthoDB" id="9814270at2"/>
<feature type="transmembrane region" description="Helical" evidence="16">
    <location>
        <begin position="680"/>
        <end position="705"/>
    </location>
</feature>
<dbReference type="InterPro" id="IPR044492">
    <property type="entry name" value="P_typ_ATPase_HD_dom"/>
</dbReference>
<keyword evidence="9 16" id="KW-0067">ATP-binding</keyword>
<dbReference type="InterPro" id="IPR036412">
    <property type="entry name" value="HAD-like_sf"/>
</dbReference>
<evidence type="ECO:0000256" key="8">
    <source>
        <dbReference type="ARBA" id="ARBA00022741"/>
    </source>
</evidence>
<feature type="binding site" evidence="16">
    <location>
        <position position="358"/>
    </location>
    <ligand>
        <name>ATP</name>
        <dbReference type="ChEBI" id="CHEBI:30616"/>
    </ligand>
</feature>
<evidence type="ECO:0000256" key="4">
    <source>
        <dbReference type="ARBA" id="ARBA00022538"/>
    </source>
</evidence>
<evidence type="ECO:0000259" key="17">
    <source>
        <dbReference type="Pfam" id="PF00122"/>
    </source>
</evidence>
<organism evidence="18 19">
    <name type="scientific">Mycolicibacterium vanbaalenii</name>
    <name type="common">Mycobacterium vanbaalenii</name>
    <dbReference type="NCBI Taxonomy" id="110539"/>
    <lineage>
        <taxon>Bacteria</taxon>
        <taxon>Bacillati</taxon>
        <taxon>Actinomycetota</taxon>
        <taxon>Actinomycetes</taxon>
        <taxon>Mycobacteriales</taxon>
        <taxon>Mycobacteriaceae</taxon>
        <taxon>Mycolicibacterium</taxon>
    </lineage>
</organism>
<keyword evidence="6 16" id="KW-0812">Transmembrane</keyword>
<comment type="subcellular location">
    <subcellularLocation>
        <location evidence="1 16">Cell membrane</location>
        <topology evidence="1 16">Multi-pass membrane protein</topology>
    </subcellularLocation>
</comment>
<evidence type="ECO:0000256" key="14">
    <source>
        <dbReference type="ARBA" id="ARBA00023065"/>
    </source>
</evidence>
<keyword evidence="15 16" id="KW-0472">Membrane</keyword>
<keyword evidence="11 16" id="KW-0630">Potassium</keyword>
<keyword evidence="18" id="KW-0378">Hydrolase</keyword>
<evidence type="ECO:0000313" key="19">
    <source>
        <dbReference type="Proteomes" id="UP000430146"/>
    </source>
</evidence>
<gene>
    <name evidence="16 18" type="primary">kdpB</name>
    <name evidence="18" type="ORF">AELLOGFF_01680</name>
</gene>
<dbReference type="GO" id="GO:0000287">
    <property type="term" value="F:magnesium ion binding"/>
    <property type="evidence" value="ECO:0007669"/>
    <property type="project" value="UniProtKB-UniRule"/>
</dbReference>
<evidence type="ECO:0000256" key="11">
    <source>
        <dbReference type="ARBA" id="ARBA00022958"/>
    </source>
</evidence>
<dbReference type="GO" id="GO:0005886">
    <property type="term" value="C:plasma membrane"/>
    <property type="evidence" value="ECO:0007669"/>
    <property type="project" value="UniProtKB-SubCell"/>
</dbReference>
<protein>
    <recommendedName>
        <fullName evidence="16">Potassium-transporting ATPase ATP-binding subunit</fullName>
        <ecNumber evidence="16">7.2.2.6</ecNumber>
    </recommendedName>
    <alternativeName>
        <fullName evidence="16">ATP phosphohydrolase [potassium-transporting] B chain</fullName>
    </alternativeName>
    <alternativeName>
        <fullName evidence="16">Potassium-binding and translocating subunit B</fullName>
    </alternativeName>
    <alternativeName>
        <fullName evidence="16">Potassium-translocating ATPase B chain</fullName>
    </alternativeName>
</protein>
<dbReference type="GO" id="GO:0005524">
    <property type="term" value="F:ATP binding"/>
    <property type="evidence" value="ECO:0007669"/>
    <property type="project" value="UniProtKB-UniRule"/>
</dbReference>
<comment type="subunit">
    <text evidence="16">The system is composed of three essential subunits: KdpA, KdpB and KdpC.</text>
</comment>
<dbReference type="HAMAP" id="MF_00285">
    <property type="entry name" value="KdpB"/>
    <property type="match status" value="1"/>
</dbReference>